<dbReference type="Gene3D" id="2.70.98.10">
    <property type="match status" value="1"/>
</dbReference>
<gene>
    <name evidence="1" type="ORF">BSQ50_09445</name>
</gene>
<sequence>MITIENEKFKAEIDLQGAQLTHLINKEADFDYLWNGSEWPKHAPILFPAIGRSNNDEYKLENQKYSMPQHGFVGDQEFKVVEQTETEVTLGLTANAATKVLYPFNFELQVTFTLQNKGLALSFLVINHSTETLPFSLGSHPAFNVPVADIGEFNDYQLTIDGDFDLPLQAAEIIKTPAPYRTGKVELLSATKTIDLKHDLFKNGLRIIMNEGVKTISLTSAISKHAVTVKLGDFKNVCLWTKEDQTLPFLCIEPFNGLPDVLGEPVDWSEKEAGWNLAAGKSKVMNYKIELA</sequence>
<dbReference type="KEGG" id="lng:BSQ50_09445"/>
<dbReference type="CDD" id="cd09024">
    <property type="entry name" value="Aldose_epim_lacX"/>
    <property type="match status" value="1"/>
</dbReference>
<dbReference type="InterPro" id="IPR037481">
    <property type="entry name" value="LacX"/>
</dbReference>
<dbReference type="GO" id="GO:0016853">
    <property type="term" value="F:isomerase activity"/>
    <property type="evidence" value="ECO:0007669"/>
    <property type="project" value="InterPro"/>
</dbReference>
<dbReference type="Pfam" id="PF01263">
    <property type="entry name" value="Aldose_epim"/>
    <property type="match status" value="1"/>
</dbReference>
<keyword evidence="2" id="KW-1185">Reference proteome</keyword>
<organism evidence="1 2">
    <name type="scientific">Liquorilactobacillus nagelii</name>
    <dbReference type="NCBI Taxonomy" id="82688"/>
    <lineage>
        <taxon>Bacteria</taxon>
        <taxon>Bacillati</taxon>
        <taxon>Bacillota</taxon>
        <taxon>Bacilli</taxon>
        <taxon>Lactobacillales</taxon>
        <taxon>Lactobacillaceae</taxon>
        <taxon>Liquorilactobacillus</taxon>
    </lineage>
</organism>
<dbReference type="GO" id="GO:0005975">
    <property type="term" value="P:carbohydrate metabolic process"/>
    <property type="evidence" value="ECO:0007669"/>
    <property type="project" value="InterPro"/>
</dbReference>
<dbReference type="PANTHER" id="PTHR11122:SF13">
    <property type="entry name" value="GLUCOSE-6-PHOSPHATE 1-EPIMERASE"/>
    <property type="match status" value="1"/>
</dbReference>
<dbReference type="Proteomes" id="UP000324497">
    <property type="component" value="Chromosome"/>
</dbReference>
<dbReference type="GO" id="GO:0030246">
    <property type="term" value="F:carbohydrate binding"/>
    <property type="evidence" value="ECO:0007669"/>
    <property type="project" value="InterPro"/>
</dbReference>
<dbReference type="RefSeq" id="WP_148127002.1">
    <property type="nucleotide sequence ID" value="NZ_CP018180.1"/>
</dbReference>
<dbReference type="AlphaFoldDB" id="A0A3Q8CV88"/>
<evidence type="ECO:0000313" key="2">
    <source>
        <dbReference type="Proteomes" id="UP000324497"/>
    </source>
</evidence>
<protein>
    <submittedName>
        <fullName evidence="1">Galactose mutarotase</fullName>
    </submittedName>
</protein>
<name>A0A3Q8CV88_9LACO</name>
<reference evidence="1 2" key="1">
    <citation type="submission" date="2016-11" db="EMBL/GenBank/DDBJ databases">
        <title>Interaction between Lactobacillus species and yeast in water kefir.</title>
        <authorList>
            <person name="Behr J."/>
            <person name="Xu D."/>
            <person name="Vogel R.F."/>
        </authorList>
    </citation>
    <scope>NUCLEOTIDE SEQUENCE [LARGE SCALE GENOMIC DNA]</scope>
    <source>
        <strain evidence="1 2">TMW 1.1827</strain>
    </source>
</reference>
<dbReference type="PANTHER" id="PTHR11122">
    <property type="entry name" value="APOSPORY-ASSOCIATED PROTEIN C-RELATED"/>
    <property type="match status" value="1"/>
</dbReference>
<dbReference type="InterPro" id="IPR014718">
    <property type="entry name" value="GH-type_carb-bd"/>
</dbReference>
<accession>A0A3Q8CV88</accession>
<evidence type="ECO:0000313" key="1">
    <source>
        <dbReference type="EMBL" id="AUJ32737.1"/>
    </source>
</evidence>
<dbReference type="InterPro" id="IPR011013">
    <property type="entry name" value="Gal_mutarotase_sf_dom"/>
</dbReference>
<proteinExistence type="predicted"/>
<dbReference type="EMBL" id="CP018180">
    <property type="protein sequence ID" value="AUJ32737.1"/>
    <property type="molecule type" value="Genomic_DNA"/>
</dbReference>
<dbReference type="SUPFAM" id="SSF74650">
    <property type="entry name" value="Galactose mutarotase-like"/>
    <property type="match status" value="1"/>
</dbReference>
<dbReference type="InterPro" id="IPR008183">
    <property type="entry name" value="Aldose_1/G6P_1-epimerase"/>
</dbReference>